<sequence>MTMRPLILLCLIIIIGISVRIDLSAGTIPEQQTQSKQHLNTAESTDHNNENTLFYQEVIVEENQSVYSIVQQLHPSDTFALSVEQVLTDFEVLNPGVVPYQLSAGNAYKFPVYRGMDNE</sequence>
<accession>A0A9Q4B1Z5</accession>
<comment type="caution">
    <text evidence="1">The sequence shown here is derived from an EMBL/GenBank/DDBJ whole genome shotgun (WGS) entry which is preliminary data.</text>
</comment>
<proteinExistence type="predicted"/>
<dbReference type="EMBL" id="JABXYM010000001">
    <property type="protein sequence ID" value="MCR6096746.1"/>
    <property type="molecule type" value="Genomic_DNA"/>
</dbReference>
<keyword evidence="2" id="KW-1185">Reference proteome</keyword>
<dbReference type="Proteomes" id="UP001057753">
    <property type="component" value="Unassembled WGS sequence"/>
</dbReference>
<evidence type="ECO:0000313" key="1">
    <source>
        <dbReference type="EMBL" id="MCR6096746.1"/>
    </source>
</evidence>
<evidence type="ECO:0000313" key="2">
    <source>
        <dbReference type="Proteomes" id="UP001057753"/>
    </source>
</evidence>
<reference evidence="1" key="1">
    <citation type="submission" date="2020-06" db="EMBL/GenBank/DDBJ databases">
        <title>Insight into the genomes of haloalkaliphilic bacilli from Kenyan soda lakes.</title>
        <authorList>
            <person name="Mwirichia R."/>
            <person name="Villamizar G.C."/>
            <person name="Poehlein A."/>
            <person name="Mugweru J."/>
            <person name="Kipnyargis A."/>
            <person name="Kiplimo D."/>
            <person name="Orwa P."/>
            <person name="Daniel R."/>
        </authorList>
    </citation>
    <scope>NUCLEOTIDE SEQUENCE</scope>
    <source>
        <strain evidence="1">B1096_S55</strain>
    </source>
</reference>
<organism evidence="1 2">
    <name type="scientific">Salipaludibacillus agaradhaerens</name>
    <name type="common">Bacillus agaradhaerens</name>
    <dbReference type="NCBI Taxonomy" id="76935"/>
    <lineage>
        <taxon>Bacteria</taxon>
        <taxon>Bacillati</taxon>
        <taxon>Bacillota</taxon>
        <taxon>Bacilli</taxon>
        <taxon>Bacillales</taxon>
        <taxon>Bacillaceae</taxon>
    </lineage>
</organism>
<evidence type="ECO:0008006" key="3">
    <source>
        <dbReference type="Google" id="ProtNLM"/>
    </source>
</evidence>
<dbReference type="AlphaFoldDB" id="A0A9Q4B1Z5"/>
<name>A0A9Q4B1Z5_SALAG</name>
<protein>
    <recommendedName>
        <fullName evidence="3">LysM domain-containing protein</fullName>
    </recommendedName>
</protein>
<dbReference type="RefSeq" id="WP_257821267.1">
    <property type="nucleotide sequence ID" value="NZ_JABXYM010000001.1"/>
</dbReference>
<gene>
    <name evidence="1" type="ORF">HXA33_09285</name>
</gene>